<keyword evidence="2" id="KW-0812">Transmembrane</keyword>
<keyword evidence="2" id="KW-0472">Membrane</keyword>
<dbReference type="Proteomes" id="UP000050794">
    <property type="component" value="Unassembled WGS sequence"/>
</dbReference>
<evidence type="ECO:0000313" key="6">
    <source>
        <dbReference type="WBParaSite" id="TCNE_0001403101-mRNA-1"/>
    </source>
</evidence>
<dbReference type="AlphaFoldDB" id="A0A183UZW1"/>
<feature type="compositionally biased region" description="Basic and acidic residues" evidence="1">
    <location>
        <begin position="13"/>
        <end position="22"/>
    </location>
</feature>
<accession>A0A183UZW1</accession>
<dbReference type="SUPFAM" id="SSF54106">
    <property type="entry name" value="LysM domain"/>
    <property type="match status" value="1"/>
</dbReference>
<evidence type="ECO:0000256" key="2">
    <source>
        <dbReference type="SAM" id="Phobius"/>
    </source>
</evidence>
<sequence>MLAASEDGSVEGSSKEVVELRSRSQRAGSGLRPSRMNRIFPSYCCGLKQRVIIEKKVKPGDSLNKIALQYSVPVSELKRTNNLVAEQDLFALPVVRIPISRLRKELNLEHERELLKNDSPVEDFDMDDMRDDRPLLNGDAGMDRSVEELFEKADASLAQVRDAIPNTPGLEGAFHFVDASSPDQSHKGLWMIIAAVVMMFLIIPLVLTFFEEKSELFEEKENVAHLIRHKNIAES</sequence>
<dbReference type="Gene3D" id="3.10.350.10">
    <property type="entry name" value="LysM domain"/>
    <property type="match status" value="1"/>
</dbReference>
<reference evidence="4 5" key="2">
    <citation type="submission" date="2018-11" db="EMBL/GenBank/DDBJ databases">
        <authorList>
            <consortium name="Pathogen Informatics"/>
        </authorList>
    </citation>
    <scope>NUCLEOTIDE SEQUENCE [LARGE SCALE GENOMIC DNA]</scope>
</reference>
<dbReference type="PANTHER" id="PTHR20932">
    <property type="entry name" value="LYSM AND PUTATIVE PEPTIDOGLYCAN-BINDING DOMAIN-CONTAINING PROTEIN"/>
    <property type="match status" value="1"/>
</dbReference>
<feature type="region of interest" description="Disordered" evidence="1">
    <location>
        <begin position="1"/>
        <end position="33"/>
    </location>
</feature>
<dbReference type="InterPro" id="IPR045030">
    <property type="entry name" value="LYSM1-4"/>
</dbReference>
<evidence type="ECO:0000313" key="4">
    <source>
        <dbReference type="EMBL" id="VDM45352.1"/>
    </source>
</evidence>
<name>A0A183UZW1_TOXCA</name>
<gene>
    <name evidence="4" type="ORF">TCNE_LOCUS14031</name>
</gene>
<feature type="transmembrane region" description="Helical" evidence="2">
    <location>
        <begin position="189"/>
        <end position="210"/>
    </location>
</feature>
<organism evidence="5 6">
    <name type="scientific">Toxocara canis</name>
    <name type="common">Canine roundworm</name>
    <dbReference type="NCBI Taxonomy" id="6265"/>
    <lineage>
        <taxon>Eukaryota</taxon>
        <taxon>Metazoa</taxon>
        <taxon>Ecdysozoa</taxon>
        <taxon>Nematoda</taxon>
        <taxon>Chromadorea</taxon>
        <taxon>Rhabditida</taxon>
        <taxon>Spirurina</taxon>
        <taxon>Ascaridomorpha</taxon>
        <taxon>Ascaridoidea</taxon>
        <taxon>Toxocaridae</taxon>
        <taxon>Toxocara</taxon>
    </lineage>
</organism>
<keyword evidence="5" id="KW-1185">Reference proteome</keyword>
<keyword evidence="2" id="KW-1133">Transmembrane helix</keyword>
<dbReference type="PANTHER" id="PTHR20932:SF13">
    <property type="entry name" value="LD36653P"/>
    <property type="match status" value="1"/>
</dbReference>
<protein>
    <submittedName>
        <fullName evidence="6">LysM and putative peptidoglycan-binding domain-containing protein 3</fullName>
    </submittedName>
</protein>
<dbReference type="CDD" id="cd00118">
    <property type="entry name" value="LysM"/>
    <property type="match status" value="1"/>
</dbReference>
<reference evidence="6" key="1">
    <citation type="submission" date="2016-06" db="UniProtKB">
        <authorList>
            <consortium name="WormBaseParasite"/>
        </authorList>
    </citation>
    <scope>IDENTIFICATION</scope>
</reference>
<feature type="domain" description="LysM" evidence="3">
    <location>
        <begin position="53"/>
        <end position="97"/>
    </location>
</feature>
<dbReference type="SMART" id="SM00257">
    <property type="entry name" value="LysM"/>
    <property type="match status" value="1"/>
</dbReference>
<evidence type="ECO:0000256" key="1">
    <source>
        <dbReference type="SAM" id="MobiDB-lite"/>
    </source>
</evidence>
<dbReference type="InterPro" id="IPR018392">
    <property type="entry name" value="LysM"/>
</dbReference>
<dbReference type="WBParaSite" id="TCNE_0001403101-mRNA-1">
    <property type="protein sequence ID" value="TCNE_0001403101-mRNA-1"/>
    <property type="gene ID" value="TCNE_0001403101"/>
</dbReference>
<proteinExistence type="predicted"/>
<dbReference type="InterPro" id="IPR036779">
    <property type="entry name" value="LysM_dom_sf"/>
</dbReference>
<dbReference type="Pfam" id="PF01476">
    <property type="entry name" value="LysM"/>
    <property type="match status" value="1"/>
</dbReference>
<dbReference type="PROSITE" id="PS51782">
    <property type="entry name" value="LYSM"/>
    <property type="match status" value="1"/>
</dbReference>
<evidence type="ECO:0000313" key="5">
    <source>
        <dbReference type="Proteomes" id="UP000050794"/>
    </source>
</evidence>
<evidence type="ECO:0000259" key="3">
    <source>
        <dbReference type="PROSITE" id="PS51782"/>
    </source>
</evidence>
<dbReference type="EMBL" id="UYWY01022025">
    <property type="protein sequence ID" value="VDM45352.1"/>
    <property type="molecule type" value="Genomic_DNA"/>
</dbReference>